<dbReference type="EMBL" id="AMZH03019306">
    <property type="protein sequence ID" value="RRT40533.1"/>
    <property type="molecule type" value="Genomic_DNA"/>
</dbReference>
<accession>A0A426XM08</accession>
<comment type="caution">
    <text evidence="2">The sequence shown here is derived from an EMBL/GenBank/DDBJ whole genome shotgun (WGS) entry which is preliminary data.</text>
</comment>
<protein>
    <submittedName>
        <fullName evidence="2">Uncharacterized protein</fullName>
    </submittedName>
</protein>
<organism evidence="2 3">
    <name type="scientific">Ensete ventricosum</name>
    <name type="common">Abyssinian banana</name>
    <name type="synonym">Musa ensete</name>
    <dbReference type="NCBI Taxonomy" id="4639"/>
    <lineage>
        <taxon>Eukaryota</taxon>
        <taxon>Viridiplantae</taxon>
        <taxon>Streptophyta</taxon>
        <taxon>Embryophyta</taxon>
        <taxon>Tracheophyta</taxon>
        <taxon>Spermatophyta</taxon>
        <taxon>Magnoliopsida</taxon>
        <taxon>Liliopsida</taxon>
        <taxon>Zingiberales</taxon>
        <taxon>Musaceae</taxon>
        <taxon>Ensete</taxon>
    </lineage>
</organism>
<evidence type="ECO:0000256" key="1">
    <source>
        <dbReference type="SAM" id="MobiDB-lite"/>
    </source>
</evidence>
<evidence type="ECO:0000313" key="3">
    <source>
        <dbReference type="Proteomes" id="UP000287651"/>
    </source>
</evidence>
<evidence type="ECO:0000313" key="2">
    <source>
        <dbReference type="EMBL" id="RRT40533.1"/>
    </source>
</evidence>
<dbReference type="AlphaFoldDB" id="A0A426XM08"/>
<proteinExistence type="predicted"/>
<sequence length="173" mass="18576">MRIKWLCGPAHENLGPAERVAPPSRGQTWQVPCAVGVTRAGADSADDSDLLRRDDEPTKATAEMGREGGGCGDHVRVPFDAGLLFSFPYGCQLSGCCLSPPRPAAEARRASVGPSGSHVISSRFTGERCGRGGKQQRLGHDHVRASYPRRNTSKPPNKKKSLRMISAVSKREA</sequence>
<feature type="region of interest" description="Disordered" evidence="1">
    <location>
        <begin position="102"/>
        <end position="173"/>
    </location>
</feature>
<name>A0A426XM08_ENSVE</name>
<dbReference type="Proteomes" id="UP000287651">
    <property type="component" value="Unassembled WGS sequence"/>
</dbReference>
<feature type="compositionally biased region" description="Basic and acidic residues" evidence="1">
    <location>
        <begin position="49"/>
        <end position="58"/>
    </location>
</feature>
<reference evidence="2 3" key="1">
    <citation type="journal article" date="2014" name="Agronomy (Basel)">
        <title>A Draft Genome Sequence for Ensete ventricosum, the Drought-Tolerant Tree Against Hunger.</title>
        <authorList>
            <person name="Harrison J."/>
            <person name="Moore K.A."/>
            <person name="Paszkiewicz K."/>
            <person name="Jones T."/>
            <person name="Grant M."/>
            <person name="Ambacheew D."/>
            <person name="Muzemil S."/>
            <person name="Studholme D.J."/>
        </authorList>
    </citation>
    <scope>NUCLEOTIDE SEQUENCE [LARGE SCALE GENOMIC DNA]</scope>
</reference>
<feature type="region of interest" description="Disordered" evidence="1">
    <location>
        <begin position="40"/>
        <end position="67"/>
    </location>
</feature>
<gene>
    <name evidence="2" type="ORF">B296_00046031</name>
</gene>